<keyword evidence="1" id="KW-1133">Transmembrane helix</keyword>
<feature type="signal peptide" evidence="2">
    <location>
        <begin position="1"/>
        <end position="26"/>
    </location>
</feature>
<accession>A0A8H3W796</accession>
<proteinExistence type="predicted"/>
<gene>
    <name evidence="3" type="ORF">GQ607_011392</name>
</gene>
<dbReference type="EMBL" id="WOWK01000072">
    <property type="protein sequence ID" value="KAF0321389.1"/>
    <property type="molecule type" value="Genomic_DNA"/>
</dbReference>
<dbReference type="OrthoDB" id="3009728at2759"/>
<protein>
    <submittedName>
        <fullName evidence="3">Uncharacterized protein</fullName>
    </submittedName>
</protein>
<name>A0A8H3W796_9PEZI</name>
<keyword evidence="1" id="KW-0472">Membrane</keyword>
<feature type="transmembrane region" description="Helical" evidence="1">
    <location>
        <begin position="201"/>
        <end position="219"/>
    </location>
</feature>
<evidence type="ECO:0000313" key="3">
    <source>
        <dbReference type="EMBL" id="KAF0321389.1"/>
    </source>
</evidence>
<reference evidence="3 4" key="1">
    <citation type="submission" date="2019-12" db="EMBL/GenBank/DDBJ databases">
        <title>A genome sequence resource for the geographically widespread anthracnose pathogen Colletotrichum asianum.</title>
        <authorList>
            <person name="Meng Y."/>
        </authorList>
    </citation>
    <scope>NUCLEOTIDE SEQUENCE [LARGE SCALE GENOMIC DNA]</scope>
    <source>
        <strain evidence="3 4">ICMP 18580</strain>
    </source>
</reference>
<feature type="chain" id="PRO_5034722889" evidence="2">
    <location>
        <begin position="27"/>
        <end position="411"/>
    </location>
</feature>
<feature type="transmembrane region" description="Helical" evidence="1">
    <location>
        <begin position="318"/>
        <end position="340"/>
    </location>
</feature>
<dbReference type="AlphaFoldDB" id="A0A8H3W796"/>
<keyword evidence="4" id="KW-1185">Reference proteome</keyword>
<feature type="transmembrane region" description="Helical" evidence="1">
    <location>
        <begin position="160"/>
        <end position="181"/>
    </location>
</feature>
<evidence type="ECO:0000313" key="4">
    <source>
        <dbReference type="Proteomes" id="UP000434172"/>
    </source>
</evidence>
<evidence type="ECO:0000256" key="2">
    <source>
        <dbReference type="SAM" id="SignalP"/>
    </source>
</evidence>
<keyword evidence="1" id="KW-0812">Transmembrane</keyword>
<dbReference type="Proteomes" id="UP000434172">
    <property type="component" value="Unassembled WGS sequence"/>
</dbReference>
<comment type="caution">
    <text evidence="3">The sequence shown here is derived from an EMBL/GenBank/DDBJ whole genome shotgun (WGS) entry which is preliminary data.</text>
</comment>
<evidence type="ECO:0000256" key="1">
    <source>
        <dbReference type="SAM" id="Phobius"/>
    </source>
</evidence>
<organism evidence="3 4">
    <name type="scientific">Colletotrichum asianum</name>
    <dbReference type="NCBI Taxonomy" id="702518"/>
    <lineage>
        <taxon>Eukaryota</taxon>
        <taxon>Fungi</taxon>
        <taxon>Dikarya</taxon>
        <taxon>Ascomycota</taxon>
        <taxon>Pezizomycotina</taxon>
        <taxon>Sordariomycetes</taxon>
        <taxon>Hypocreomycetidae</taxon>
        <taxon>Glomerellales</taxon>
        <taxon>Glomerellaceae</taxon>
        <taxon>Colletotrichum</taxon>
        <taxon>Colletotrichum gloeosporioides species complex</taxon>
    </lineage>
</organism>
<keyword evidence="2" id="KW-0732">Signal</keyword>
<sequence>MRGLALSRWHWLVAFIIVTNVPSTLADGPLFQQFFPGWDGLIHKFLKENCTDDLDEYNKNPMGQGKWDVIDCLFDGPFTETRKAEAAAAALTPGLAPMVLQTIGPNTSETSLLFLRRPLLALLLAISSPWPRNPDDNAIYENPSVDYPVWPAIDNEPARIVVVLVEYVVAMGAAANVALLAYQLGHWSFFMSANSVNDPVWWTYCSFLIHLIGILGIFFRFQVGDSKGVFDHKDETAGNGWFARWCFREFRPATYNYNNENDNNGDNDHNDDEKCSSCCNKNKNNNRNHNNDDSYCCCYCNRNNSKAGLQLKERESKYWILLSVLATWALSIAPTLQVLMGTIMLSGSLLTNQADARNCLFRYVCSAIAARALLSYELAYVTRHVEHRGAKSWVKEGTRNGTGLSDSLFHG</sequence>